<dbReference type="PANTHER" id="PTHR11455:SF22">
    <property type="entry name" value="CRYPTOCHROME DASH"/>
    <property type="match status" value="1"/>
</dbReference>
<dbReference type="InterPro" id="IPR036155">
    <property type="entry name" value="Crypto/Photolyase_N_sf"/>
</dbReference>
<dbReference type="AlphaFoldDB" id="A0A177ANI6"/>
<evidence type="ECO:0000256" key="3">
    <source>
        <dbReference type="ARBA" id="ARBA00022827"/>
    </source>
</evidence>
<feature type="binding site" evidence="5">
    <location>
        <begin position="304"/>
        <end position="308"/>
    </location>
    <ligand>
        <name>FAD</name>
        <dbReference type="ChEBI" id="CHEBI:57692"/>
    </ligand>
</feature>
<dbReference type="RefSeq" id="XP_024328171.1">
    <property type="nucleotide sequence ID" value="XM_024463921.1"/>
</dbReference>
<keyword evidence="4 6" id="KW-0157">Chromophore</keyword>
<evidence type="ECO:0000259" key="8">
    <source>
        <dbReference type="PROSITE" id="PS51645"/>
    </source>
</evidence>
<evidence type="ECO:0000256" key="1">
    <source>
        <dbReference type="ARBA" id="ARBA00005862"/>
    </source>
</evidence>
<dbReference type="SUPFAM" id="SSF48173">
    <property type="entry name" value="Cryptochrome/photolyase FAD-binding domain"/>
    <property type="match status" value="1"/>
</dbReference>
<dbReference type="InterPro" id="IPR006050">
    <property type="entry name" value="DNA_photolyase_N"/>
</dbReference>
<comment type="function">
    <text evidence="6">May have a photoreceptor function.</text>
</comment>
<comment type="cofactor">
    <cofactor evidence="5 6">
        <name>FAD</name>
        <dbReference type="ChEBI" id="CHEBI:57692"/>
    </cofactor>
    <text evidence="5 6">Binds 1 FAD per subunit.</text>
</comment>
<evidence type="ECO:0000256" key="7">
    <source>
        <dbReference type="SAM" id="MobiDB-lite"/>
    </source>
</evidence>
<feature type="region of interest" description="Disordered" evidence="7">
    <location>
        <begin position="253"/>
        <end position="273"/>
    </location>
</feature>
<dbReference type="InterPro" id="IPR014133">
    <property type="entry name" value="Cry_DASH"/>
</dbReference>
<dbReference type="GO" id="GO:0071949">
    <property type="term" value="F:FAD binding"/>
    <property type="evidence" value="ECO:0007669"/>
    <property type="project" value="TreeGrafter"/>
</dbReference>
<reference evidence="9" key="1">
    <citation type="submission" date="2016-03" db="EMBL/GenBank/DDBJ databases">
        <title>Updated assembly of Pseudogymnoascus destructans, the fungus causing white-nose syndrome of bats.</title>
        <authorList>
            <person name="Palmer J.M."/>
            <person name="Drees K.P."/>
            <person name="Foster J.T."/>
            <person name="Lindner D.L."/>
        </authorList>
    </citation>
    <scope>NUCLEOTIDE SEQUENCE [LARGE SCALE GENOMIC DNA]</scope>
    <source>
        <strain evidence="9">20631-21</strain>
    </source>
</reference>
<dbReference type="GO" id="GO:0000719">
    <property type="term" value="P:photoreactive repair"/>
    <property type="evidence" value="ECO:0007669"/>
    <property type="project" value="TreeGrafter"/>
</dbReference>
<evidence type="ECO:0000256" key="5">
    <source>
        <dbReference type="PIRSR" id="PIRSR602081-1"/>
    </source>
</evidence>
<dbReference type="Pfam" id="PF03441">
    <property type="entry name" value="FAD_binding_7"/>
    <property type="match status" value="1"/>
</dbReference>
<dbReference type="OrthoDB" id="435881at2759"/>
<sequence length="686" mass="74452">MTPPNILIYLLRRDLRLEDNPVFHTAATDAAKTYTHLLPVYAFPAQQIEVSGFIPKVSEEKSPYPEARSSISKFWRCGPHRAKFIAESVWELKETLGNVGSGLEVRVGMLSDVLKDLLAGFKFNGKGVNIAAVWMTAEEGVEEKLDEKDCKTICDAAGVDFKLWKDEKYFVDDDDVPLKDISELPDVFTTYRKLVEPLLNAPRALLPTPAKGTLPPLPPMSIIPPQSPPFVIPNSYEDLESSLLSPISQSPLPTFPLRPSSMPPSPTLHGGSQAAKSRLLHLLESGAITTYKDTRNDLMGADYSVRLSSYLSQGCITARQIHDSLVSFESGDSNLPSCASTPGFGKGETGGTSAIRYELLWRDYMRLCTRKYGALLFSIGGFRRDFSQPWTTPSTDPASSAALARFLNGTTGTGLIDASQRELALTGYTSSRARQNVANFLAKHLELDWRLGAEWYEYALEDYDVSSCWGNWQYVAGVGNDPRGDGRSFNPIKQSWDYDPKGEYCRAWIVELAGVGEHNGGLELSLGECFQAWTMSKERQVCLGIHGLEWVRTPLKPIEFTVERKQKGARRADGVEGQGYRGGRGVGRGGPMGPQRGRDSGYGGGGAYGGGGPAYGGGGPYGGGGVYGGGGGYSGGGPYVGGYITYNTRGDWNPRGNERPRGPSLRGRGGNGGRWGHGVTNPVLEG</sequence>
<dbReference type="GeneID" id="36283324"/>
<keyword evidence="2 5" id="KW-0285">Flavoprotein</keyword>
<evidence type="ECO:0000256" key="6">
    <source>
        <dbReference type="RuleBase" id="RU367151"/>
    </source>
</evidence>
<feature type="region of interest" description="Disordered" evidence="7">
    <location>
        <begin position="648"/>
        <end position="686"/>
    </location>
</feature>
<dbReference type="InterPro" id="IPR036134">
    <property type="entry name" value="Crypto/Photolyase_FAD-like_sf"/>
</dbReference>
<dbReference type="InterPro" id="IPR005101">
    <property type="entry name" value="Cryptochr/Photolyase_FAD-bd"/>
</dbReference>
<dbReference type="PROSITE" id="PS51645">
    <property type="entry name" value="PHR_CRY_ALPHA_BETA"/>
    <property type="match status" value="1"/>
</dbReference>
<dbReference type="SUPFAM" id="SSF52425">
    <property type="entry name" value="Cryptochrome/photolyase, N-terminal domain"/>
    <property type="match status" value="1"/>
</dbReference>
<feature type="binding site" evidence="5">
    <location>
        <position position="291"/>
    </location>
    <ligand>
        <name>FAD</name>
        <dbReference type="ChEBI" id="CHEBI:57692"/>
    </ligand>
</feature>
<dbReference type="Gene3D" id="3.40.50.620">
    <property type="entry name" value="HUPs"/>
    <property type="match status" value="1"/>
</dbReference>
<proteinExistence type="inferred from homology"/>
<protein>
    <recommendedName>
        <fullName evidence="6">Cryptochrome DASH</fullName>
    </recommendedName>
</protein>
<dbReference type="EMBL" id="KV441386">
    <property type="protein sequence ID" value="OAF62901.1"/>
    <property type="molecule type" value="Genomic_DNA"/>
</dbReference>
<feature type="compositionally biased region" description="Gly residues" evidence="7">
    <location>
        <begin position="667"/>
        <end position="676"/>
    </location>
</feature>
<feature type="binding site" evidence="5">
    <location>
        <begin position="462"/>
        <end position="464"/>
    </location>
    <ligand>
        <name>FAD</name>
        <dbReference type="ChEBI" id="CHEBI:57692"/>
    </ligand>
</feature>
<keyword evidence="3 5" id="KW-0274">FAD</keyword>
<dbReference type="PRINTS" id="PR00147">
    <property type="entry name" value="DNAPHOTLYASE"/>
</dbReference>
<name>A0A177ANI6_9PEZI</name>
<feature type="domain" description="Photolyase/cryptochrome alpha/beta" evidence="8">
    <location>
        <begin position="5"/>
        <end position="169"/>
    </location>
</feature>
<dbReference type="eggNOG" id="KOG0133">
    <property type="taxonomic scope" value="Eukaryota"/>
</dbReference>
<accession>A0A177ANI6</accession>
<gene>
    <name evidence="9" type="ORF">VC83_00225</name>
</gene>
<dbReference type="InterPro" id="IPR002081">
    <property type="entry name" value="Cryptochrome/DNA_photolyase_1"/>
</dbReference>
<dbReference type="PANTHER" id="PTHR11455">
    <property type="entry name" value="CRYPTOCHROME"/>
    <property type="match status" value="1"/>
</dbReference>
<organism evidence="9">
    <name type="scientific">Pseudogymnoascus destructans</name>
    <dbReference type="NCBI Taxonomy" id="655981"/>
    <lineage>
        <taxon>Eukaryota</taxon>
        <taxon>Fungi</taxon>
        <taxon>Dikarya</taxon>
        <taxon>Ascomycota</taxon>
        <taxon>Pezizomycotina</taxon>
        <taxon>Leotiomycetes</taxon>
        <taxon>Thelebolales</taxon>
        <taxon>Thelebolaceae</taxon>
        <taxon>Pseudogymnoascus</taxon>
    </lineage>
</organism>
<dbReference type="VEuPathDB" id="FungiDB:GMDG_04846"/>
<dbReference type="Gene3D" id="1.10.579.10">
    <property type="entry name" value="DNA Cyclobutane Dipyrimidine Photolyase, subunit A, domain 3"/>
    <property type="match status" value="1"/>
</dbReference>
<dbReference type="GO" id="GO:0003904">
    <property type="term" value="F:deoxyribodipyrimidine photo-lyase activity"/>
    <property type="evidence" value="ECO:0007669"/>
    <property type="project" value="TreeGrafter"/>
</dbReference>
<evidence type="ECO:0000313" key="9">
    <source>
        <dbReference type="EMBL" id="OAF62901.1"/>
    </source>
</evidence>
<evidence type="ECO:0000256" key="4">
    <source>
        <dbReference type="ARBA" id="ARBA00022991"/>
    </source>
</evidence>
<feature type="compositionally biased region" description="Gly residues" evidence="7">
    <location>
        <begin position="576"/>
        <end position="592"/>
    </location>
</feature>
<dbReference type="Gene3D" id="1.25.40.80">
    <property type="match status" value="1"/>
</dbReference>
<comment type="similarity">
    <text evidence="1 6">Belongs to the DNA photolyase class-1 family.</text>
</comment>
<feature type="compositionally biased region" description="Pro residues" evidence="7">
    <location>
        <begin position="253"/>
        <end position="266"/>
    </location>
</feature>
<dbReference type="InterPro" id="IPR014729">
    <property type="entry name" value="Rossmann-like_a/b/a_fold"/>
</dbReference>
<evidence type="ECO:0000256" key="2">
    <source>
        <dbReference type="ARBA" id="ARBA00022630"/>
    </source>
</evidence>
<comment type="cofactor">
    <cofactor evidence="6">
        <name>(6R)-5,10-methylene-5,6,7,8-tetrahydrofolate</name>
        <dbReference type="ChEBI" id="CHEBI:15636"/>
    </cofactor>
    <text evidence="6">Binds 1 5,10-methenyltetrahydrofolate (MTHF) per subunit.</text>
</comment>
<dbReference type="Pfam" id="PF00875">
    <property type="entry name" value="DNA_photolyase"/>
    <property type="match status" value="1"/>
</dbReference>
<dbReference type="GO" id="GO:0003684">
    <property type="term" value="F:damaged DNA binding"/>
    <property type="evidence" value="ECO:0007669"/>
    <property type="project" value="TreeGrafter"/>
</dbReference>
<feature type="region of interest" description="Disordered" evidence="7">
    <location>
        <begin position="569"/>
        <end position="604"/>
    </location>
</feature>
<dbReference type="NCBIfam" id="TIGR02765">
    <property type="entry name" value="crypto_DASH"/>
    <property type="match status" value="1"/>
</dbReference>
<dbReference type="Proteomes" id="UP000077154">
    <property type="component" value="Unassembled WGS sequence"/>
</dbReference>